<dbReference type="CDD" id="cd15787">
    <property type="entry name" value="YycH_N"/>
    <property type="match status" value="1"/>
</dbReference>
<protein>
    <submittedName>
        <fullName evidence="3">YycH family regulatory protein</fullName>
    </submittedName>
</protein>
<feature type="transmembrane region" description="Helical" evidence="1">
    <location>
        <begin position="6"/>
        <end position="27"/>
    </location>
</feature>
<sequence length="453" mass="50217">MKLSGWLLRVALIAMIAVSLVFTWLIWQNPSRLGHQEATVTTKRKEDPDVAKNAGIVFSPTTVYYQHENQKTWLFSPDDNVALNVRNAIHSWRLGSVTNGGKLTTSEYNALLSTNDSLQLLYSDQMAYQTFNAHFFTKKATATNADFTFNRLLLSLSGHSDQLVFINDANRTIHTGKLTHGQLAALQRLINKAAITGKSVTERRLANGRQIPIFTDNVALQPYVYLLDQQSANHYVSLLMPATAASSVDAREIGADTVYTAGTDYRLTLDTDTDVLQFDDTGTATPAKSLATNLNKAYAALGSLNLLGLNSMRYAHYHSATKTVTYRSYAQGLPIFNQDYYGRVTVANTSNGQQMFFSTNNLTVPIPTDQNATTLPPTQAVFDQLQASGYNADTIEDITLGYYWAKQDENSQVVNLTPTYFVEIGGKYRRYDQWPRLNAAAKKANTAPTAAQE</sequence>
<dbReference type="Gene3D" id="3.10.450.310">
    <property type="match status" value="1"/>
</dbReference>
<evidence type="ECO:0000313" key="4">
    <source>
        <dbReference type="Proteomes" id="UP001597252"/>
    </source>
</evidence>
<evidence type="ECO:0000259" key="2">
    <source>
        <dbReference type="Pfam" id="PF07435"/>
    </source>
</evidence>
<organism evidence="3 4">
    <name type="scientific">Lacticaseibacillus baoqingensis</name>
    <dbReference type="NCBI Taxonomy" id="2486013"/>
    <lineage>
        <taxon>Bacteria</taxon>
        <taxon>Bacillati</taxon>
        <taxon>Bacillota</taxon>
        <taxon>Bacilli</taxon>
        <taxon>Lactobacillales</taxon>
        <taxon>Lactobacillaceae</taxon>
        <taxon>Lacticaseibacillus</taxon>
    </lineage>
</organism>
<dbReference type="Proteomes" id="UP001597252">
    <property type="component" value="Unassembled WGS sequence"/>
</dbReference>
<keyword evidence="1" id="KW-1133">Transmembrane helix</keyword>
<name>A0ABW4E8Z6_9LACO</name>
<gene>
    <name evidence="3" type="ORF">ACFQ5J_09520</name>
</gene>
<proteinExistence type="predicted"/>
<reference evidence="4" key="1">
    <citation type="journal article" date="2019" name="Int. J. Syst. Evol. Microbiol.">
        <title>The Global Catalogue of Microorganisms (GCM) 10K type strain sequencing project: providing services to taxonomists for standard genome sequencing and annotation.</title>
        <authorList>
            <consortium name="The Broad Institute Genomics Platform"/>
            <consortium name="The Broad Institute Genome Sequencing Center for Infectious Disease"/>
            <person name="Wu L."/>
            <person name="Ma J."/>
        </authorList>
    </citation>
    <scope>NUCLEOTIDE SEQUENCE [LARGE SCALE GENOMIC DNA]</scope>
    <source>
        <strain evidence="4">CCM 8903</strain>
    </source>
</reference>
<keyword evidence="1" id="KW-0472">Membrane</keyword>
<dbReference type="EMBL" id="JBHTON010000029">
    <property type="protein sequence ID" value="MFD1485468.1"/>
    <property type="molecule type" value="Genomic_DNA"/>
</dbReference>
<dbReference type="Pfam" id="PF07435">
    <property type="entry name" value="YycH"/>
    <property type="match status" value="1"/>
</dbReference>
<feature type="domain" description="Regulatory protein YycH" evidence="2">
    <location>
        <begin position="11"/>
        <end position="432"/>
    </location>
</feature>
<keyword evidence="4" id="KW-1185">Reference proteome</keyword>
<dbReference type="InterPro" id="IPR009996">
    <property type="entry name" value="YycH"/>
</dbReference>
<comment type="caution">
    <text evidence="3">The sequence shown here is derived from an EMBL/GenBank/DDBJ whole genome shotgun (WGS) entry which is preliminary data.</text>
</comment>
<evidence type="ECO:0000313" key="3">
    <source>
        <dbReference type="EMBL" id="MFD1485468.1"/>
    </source>
</evidence>
<accession>A0ABW4E8Z6</accession>
<dbReference type="RefSeq" id="WP_164508476.1">
    <property type="nucleotide sequence ID" value="NZ_JBHTON010000029.1"/>
</dbReference>
<evidence type="ECO:0000256" key="1">
    <source>
        <dbReference type="SAM" id="Phobius"/>
    </source>
</evidence>
<keyword evidence="1" id="KW-0812">Transmembrane</keyword>